<dbReference type="Proteomes" id="UP000623467">
    <property type="component" value="Unassembled WGS sequence"/>
</dbReference>
<feature type="transmembrane region" description="Helical" evidence="9">
    <location>
        <begin position="110"/>
        <end position="131"/>
    </location>
</feature>
<evidence type="ECO:0000256" key="5">
    <source>
        <dbReference type="ARBA" id="ARBA00022927"/>
    </source>
</evidence>
<keyword evidence="8 9" id="KW-0472">Membrane</keyword>
<keyword evidence="7" id="KW-0333">Golgi apparatus</keyword>
<dbReference type="AlphaFoldDB" id="A0A8H6Z823"/>
<dbReference type="Pfam" id="PF09801">
    <property type="entry name" value="SYS1"/>
    <property type="match status" value="2"/>
</dbReference>
<dbReference type="InterPro" id="IPR019185">
    <property type="entry name" value="Integral_membrane_SYS1-rel"/>
</dbReference>
<dbReference type="GO" id="GO:0005802">
    <property type="term" value="C:trans-Golgi network"/>
    <property type="evidence" value="ECO:0007669"/>
    <property type="project" value="TreeGrafter"/>
</dbReference>
<sequence length="209" mass="23565">MSQVNVNWDPVLLVSQIVSMQSLHYLTLSICVPPLLNLFAEPTSLNYEGGAANVGMVMDWREMAGRPTVRGMQGEERWSAYRGAWTGGRKVGYGLREDQWNGRIDSMRGWVIAFCWLVACSADVYYLYALIRRPRLILDFALTLVFNHLVLTTYYSASIPTSAREMAEGLQVVTQSNDDEAEELEMGLLPRNSGALDFFFNLHHALLHA</sequence>
<keyword evidence="3" id="KW-0813">Transport</keyword>
<keyword evidence="11" id="KW-1185">Reference proteome</keyword>
<feature type="transmembrane region" description="Helical" evidence="9">
    <location>
        <begin position="137"/>
        <end position="157"/>
    </location>
</feature>
<dbReference type="GO" id="GO:0006895">
    <property type="term" value="P:Golgi to endosome transport"/>
    <property type="evidence" value="ECO:0007669"/>
    <property type="project" value="TreeGrafter"/>
</dbReference>
<evidence type="ECO:0000256" key="3">
    <source>
        <dbReference type="ARBA" id="ARBA00022448"/>
    </source>
</evidence>
<comment type="caution">
    <text evidence="10">The sequence shown here is derived from an EMBL/GenBank/DDBJ whole genome shotgun (WGS) entry which is preliminary data.</text>
</comment>
<evidence type="ECO:0000313" key="10">
    <source>
        <dbReference type="EMBL" id="KAF7370925.1"/>
    </source>
</evidence>
<dbReference type="GO" id="GO:0034067">
    <property type="term" value="P:protein localization to Golgi apparatus"/>
    <property type="evidence" value="ECO:0007669"/>
    <property type="project" value="TreeGrafter"/>
</dbReference>
<evidence type="ECO:0000256" key="1">
    <source>
        <dbReference type="ARBA" id="ARBA00004653"/>
    </source>
</evidence>
<dbReference type="GO" id="GO:0000139">
    <property type="term" value="C:Golgi membrane"/>
    <property type="evidence" value="ECO:0007669"/>
    <property type="project" value="UniProtKB-SubCell"/>
</dbReference>
<evidence type="ECO:0000313" key="11">
    <source>
        <dbReference type="Proteomes" id="UP000623467"/>
    </source>
</evidence>
<gene>
    <name evidence="10" type="ORF">MSAN_00726400</name>
</gene>
<evidence type="ECO:0000256" key="6">
    <source>
        <dbReference type="ARBA" id="ARBA00022989"/>
    </source>
</evidence>
<accession>A0A8H6Z823</accession>
<evidence type="ECO:0000256" key="7">
    <source>
        <dbReference type="ARBA" id="ARBA00023034"/>
    </source>
</evidence>
<protein>
    <submittedName>
        <fullName evidence="10">Uncharacterized protein</fullName>
    </submittedName>
</protein>
<evidence type="ECO:0000256" key="9">
    <source>
        <dbReference type="SAM" id="Phobius"/>
    </source>
</evidence>
<keyword evidence="5" id="KW-0653">Protein transport</keyword>
<dbReference type="EMBL" id="JACAZH010000004">
    <property type="protein sequence ID" value="KAF7370925.1"/>
    <property type="molecule type" value="Genomic_DNA"/>
</dbReference>
<reference evidence="10" key="1">
    <citation type="submission" date="2020-05" db="EMBL/GenBank/DDBJ databases">
        <title>Mycena genomes resolve the evolution of fungal bioluminescence.</title>
        <authorList>
            <person name="Tsai I.J."/>
        </authorList>
    </citation>
    <scope>NUCLEOTIDE SEQUENCE</scope>
    <source>
        <strain evidence="10">160909Yilan</strain>
    </source>
</reference>
<dbReference type="GO" id="GO:0043001">
    <property type="term" value="P:Golgi to plasma membrane protein transport"/>
    <property type="evidence" value="ECO:0007669"/>
    <property type="project" value="TreeGrafter"/>
</dbReference>
<dbReference type="PANTHER" id="PTHR12952">
    <property type="entry name" value="SYS1"/>
    <property type="match status" value="1"/>
</dbReference>
<proteinExistence type="inferred from homology"/>
<keyword evidence="6 9" id="KW-1133">Transmembrane helix</keyword>
<organism evidence="10 11">
    <name type="scientific">Mycena sanguinolenta</name>
    <dbReference type="NCBI Taxonomy" id="230812"/>
    <lineage>
        <taxon>Eukaryota</taxon>
        <taxon>Fungi</taxon>
        <taxon>Dikarya</taxon>
        <taxon>Basidiomycota</taxon>
        <taxon>Agaricomycotina</taxon>
        <taxon>Agaricomycetes</taxon>
        <taxon>Agaricomycetidae</taxon>
        <taxon>Agaricales</taxon>
        <taxon>Marasmiineae</taxon>
        <taxon>Mycenaceae</taxon>
        <taxon>Mycena</taxon>
    </lineage>
</organism>
<evidence type="ECO:0000256" key="4">
    <source>
        <dbReference type="ARBA" id="ARBA00022692"/>
    </source>
</evidence>
<dbReference type="OrthoDB" id="542931at2759"/>
<dbReference type="GO" id="GO:0005829">
    <property type="term" value="C:cytosol"/>
    <property type="evidence" value="ECO:0007669"/>
    <property type="project" value="GOC"/>
</dbReference>
<evidence type="ECO:0000256" key="8">
    <source>
        <dbReference type="ARBA" id="ARBA00023136"/>
    </source>
</evidence>
<comment type="subcellular location">
    <subcellularLocation>
        <location evidence="1">Golgi apparatus membrane</location>
        <topology evidence="1">Multi-pass membrane protein</topology>
    </subcellularLocation>
</comment>
<evidence type="ECO:0000256" key="2">
    <source>
        <dbReference type="ARBA" id="ARBA00008160"/>
    </source>
</evidence>
<dbReference type="PANTHER" id="PTHR12952:SF0">
    <property type="entry name" value="PROTEIN SYS1 HOMOLOG"/>
    <property type="match status" value="1"/>
</dbReference>
<name>A0A8H6Z823_9AGAR</name>
<comment type="similarity">
    <text evidence="2">Belongs to the SYS1 family.</text>
</comment>
<keyword evidence="4 9" id="KW-0812">Transmembrane</keyword>